<dbReference type="RefSeq" id="WP_112654776.1">
    <property type="nucleotide sequence ID" value="NZ_CP043451.1"/>
</dbReference>
<accession>A0AAE6JH58</accession>
<gene>
    <name evidence="2" type="primary">tnpA</name>
    <name evidence="2" type="ORF">DIU31_018225</name>
    <name evidence="3" type="ORF">J3L21_09255</name>
</gene>
<dbReference type="EMBL" id="CP071880">
    <property type="protein sequence ID" value="QTE52118.1"/>
    <property type="molecule type" value="Genomic_DNA"/>
</dbReference>
<dbReference type="Proteomes" id="UP000663940">
    <property type="component" value="Chromosome"/>
</dbReference>
<evidence type="ECO:0000313" key="2">
    <source>
        <dbReference type="EMBL" id="QEM05356.1"/>
    </source>
</evidence>
<protein>
    <submittedName>
        <fullName evidence="2">IS200/IS605 family transposase</fullName>
    </submittedName>
</protein>
<dbReference type="GO" id="GO:0003677">
    <property type="term" value="F:DNA binding"/>
    <property type="evidence" value="ECO:0007669"/>
    <property type="project" value="InterPro"/>
</dbReference>
<proteinExistence type="predicted"/>
<keyword evidence="5" id="KW-1185">Reference proteome</keyword>
<dbReference type="GO" id="GO:0004803">
    <property type="term" value="F:transposase activity"/>
    <property type="evidence" value="ECO:0007669"/>
    <property type="project" value="InterPro"/>
</dbReference>
<reference evidence="2 4" key="1">
    <citation type="submission" date="2019-08" db="EMBL/GenBank/DDBJ databases">
        <title>Comparative genome analysis confer to the adaptation heavy metal polluted environment.</title>
        <authorList>
            <person name="Li Y."/>
        </authorList>
    </citation>
    <scope>NUCLEOTIDE SEQUENCE [LARGE SCALE GENOMIC DNA]</scope>
    <source>
        <strain evidence="2 4">P2</strain>
    </source>
</reference>
<dbReference type="Pfam" id="PF01797">
    <property type="entry name" value="Y1_Tnp"/>
    <property type="match status" value="1"/>
</dbReference>
<evidence type="ECO:0000259" key="1">
    <source>
        <dbReference type="SMART" id="SM01321"/>
    </source>
</evidence>
<sequence>MASNNTYSQLYIHIVFAVKYRMALIEDTWAERLRMYITSIIQNQGHKLIAINNMPDHLHLFIGLNPNQSISEIVRIMKSDSSEWINKQKLANGGFQWQEGYGAFSNSRSQIDKVVNYIANQQEHHRKITFLDEYRKMLNDFNIEFDEQYIFKLPQ</sequence>
<dbReference type="Proteomes" id="UP000250557">
    <property type="component" value="Chromosome"/>
</dbReference>
<dbReference type="SMART" id="SM01321">
    <property type="entry name" value="Y1_Tnp"/>
    <property type="match status" value="1"/>
</dbReference>
<evidence type="ECO:0000313" key="3">
    <source>
        <dbReference type="EMBL" id="QTE52118.1"/>
    </source>
</evidence>
<evidence type="ECO:0000313" key="5">
    <source>
        <dbReference type="Proteomes" id="UP000663940"/>
    </source>
</evidence>
<dbReference type="PANTHER" id="PTHR33360">
    <property type="entry name" value="TRANSPOSASE FOR INSERTION SEQUENCE ELEMENT IS200"/>
    <property type="match status" value="1"/>
</dbReference>
<dbReference type="Gene3D" id="3.30.70.1290">
    <property type="entry name" value="Transposase IS200-like"/>
    <property type="match status" value="1"/>
</dbReference>
<feature type="domain" description="Transposase IS200-like" evidence="1">
    <location>
        <begin position="7"/>
        <end position="121"/>
    </location>
</feature>
<evidence type="ECO:0000313" key="4">
    <source>
        <dbReference type="Proteomes" id="UP000250557"/>
    </source>
</evidence>
<dbReference type="SUPFAM" id="SSF143422">
    <property type="entry name" value="Transposase IS200-like"/>
    <property type="match status" value="1"/>
</dbReference>
<dbReference type="PANTHER" id="PTHR33360:SF2">
    <property type="entry name" value="TRANSPOSASE FOR INSERTION SEQUENCE ELEMENT IS200"/>
    <property type="match status" value="1"/>
</dbReference>
<dbReference type="AlphaFoldDB" id="A0AAE6JH58"/>
<dbReference type="InterPro" id="IPR036515">
    <property type="entry name" value="Transposase_17_sf"/>
</dbReference>
<dbReference type="GO" id="GO:0006313">
    <property type="term" value="P:DNA transposition"/>
    <property type="evidence" value="ECO:0007669"/>
    <property type="project" value="InterPro"/>
</dbReference>
<dbReference type="NCBIfam" id="NF033573">
    <property type="entry name" value="transpos_IS200"/>
    <property type="match status" value="1"/>
</dbReference>
<dbReference type="EMBL" id="CP043451">
    <property type="protein sequence ID" value="QEM05356.1"/>
    <property type="molecule type" value="Genomic_DNA"/>
</dbReference>
<dbReference type="InterPro" id="IPR002686">
    <property type="entry name" value="Transposase_17"/>
</dbReference>
<organism evidence="2 4">
    <name type="scientific">Mucilaginibacter rubeus</name>
    <dbReference type="NCBI Taxonomy" id="2027860"/>
    <lineage>
        <taxon>Bacteria</taxon>
        <taxon>Pseudomonadati</taxon>
        <taxon>Bacteroidota</taxon>
        <taxon>Sphingobacteriia</taxon>
        <taxon>Sphingobacteriales</taxon>
        <taxon>Sphingobacteriaceae</taxon>
        <taxon>Mucilaginibacter</taxon>
    </lineage>
</organism>
<reference evidence="3 5" key="2">
    <citation type="submission" date="2021-03" db="EMBL/GenBank/DDBJ databases">
        <title>Mucilaginibacter strains isolated from gold and copper mining confer multi heavy-metal resistance.</title>
        <authorList>
            <person name="Li Y."/>
        </authorList>
    </citation>
    <scope>NUCLEOTIDE SEQUENCE [LARGE SCALE GENOMIC DNA]</scope>
    <source>
        <strain evidence="3 5">P2-4</strain>
    </source>
</reference>
<name>A0AAE6JH58_9SPHI</name>